<reference evidence="2 3" key="1">
    <citation type="submission" date="2014-03" db="EMBL/GenBank/DDBJ databases">
        <title>Genome of Haematobacter massiliensis CCUG 47968.</title>
        <authorList>
            <person name="Wang D."/>
            <person name="Wang G."/>
        </authorList>
    </citation>
    <scope>NUCLEOTIDE SEQUENCE [LARGE SCALE GENOMIC DNA]</scope>
    <source>
        <strain evidence="2 3">CCUG 47968</strain>
    </source>
</reference>
<evidence type="ECO:0000256" key="1">
    <source>
        <dbReference type="ARBA" id="ARBA00022729"/>
    </source>
</evidence>
<dbReference type="PANTHER" id="PTHR35936">
    <property type="entry name" value="MEMBRANE-BOUND LYTIC MUREIN TRANSGLYCOSYLASE F"/>
    <property type="match status" value="1"/>
</dbReference>
<dbReference type="AlphaFoldDB" id="A0A086Y2U0"/>
<dbReference type="SUPFAM" id="SSF53850">
    <property type="entry name" value="Periplasmic binding protein-like II"/>
    <property type="match status" value="1"/>
</dbReference>
<dbReference type="InterPro" id="IPR022448">
    <property type="entry name" value="Quinoprotein_dehydrogenase"/>
</dbReference>
<dbReference type="NCBIfam" id="TIGR03871">
    <property type="entry name" value="ABC_peri_MoxJ_2"/>
    <property type="match status" value="1"/>
</dbReference>
<dbReference type="Pfam" id="PF00497">
    <property type="entry name" value="SBP_bac_3"/>
    <property type="match status" value="1"/>
</dbReference>
<gene>
    <name evidence="2" type="ORF">CN97_17750</name>
</gene>
<evidence type="ECO:0000313" key="3">
    <source>
        <dbReference type="Proteomes" id="UP000028826"/>
    </source>
</evidence>
<dbReference type="OrthoDB" id="176845at2"/>
<dbReference type="STRING" id="195105.CN97_17750"/>
<name>A0A086Y2U0_9RHOB</name>
<dbReference type="PANTHER" id="PTHR35936:SF17">
    <property type="entry name" value="ARGININE-BINDING EXTRACELLULAR PROTEIN ARTP"/>
    <property type="match status" value="1"/>
</dbReference>
<dbReference type="Gene3D" id="3.40.190.10">
    <property type="entry name" value="Periplasmic binding protein-like II"/>
    <property type="match status" value="2"/>
</dbReference>
<comment type="caution">
    <text evidence="2">The sequence shown here is derived from an EMBL/GenBank/DDBJ whole genome shotgun (WGS) entry which is preliminary data.</text>
</comment>
<keyword evidence="1" id="KW-0732">Signal</keyword>
<dbReference type="EMBL" id="JGYG01000007">
    <property type="protein sequence ID" value="KFI28590.1"/>
    <property type="molecule type" value="Genomic_DNA"/>
</dbReference>
<protein>
    <submittedName>
        <fullName evidence="2">Amino acid ABC transporter substrate-binding protein</fullName>
    </submittedName>
</protein>
<dbReference type="RefSeq" id="WP_035711499.1">
    <property type="nucleotide sequence ID" value="NZ_CAMIFG010000033.1"/>
</dbReference>
<dbReference type="InterPro" id="IPR001638">
    <property type="entry name" value="Solute-binding_3/MltF_N"/>
</dbReference>
<dbReference type="SMART" id="SM00062">
    <property type="entry name" value="PBPb"/>
    <property type="match status" value="1"/>
</dbReference>
<keyword evidence="3" id="KW-1185">Reference proteome</keyword>
<evidence type="ECO:0000313" key="2">
    <source>
        <dbReference type="EMBL" id="KFI28590.1"/>
    </source>
</evidence>
<dbReference type="Proteomes" id="UP000028826">
    <property type="component" value="Unassembled WGS sequence"/>
</dbReference>
<accession>A0A086Y2U0</accession>
<proteinExistence type="predicted"/>
<dbReference type="eggNOG" id="COG0834">
    <property type="taxonomic scope" value="Bacteria"/>
</dbReference>
<sequence length="274" mass="29517">MSRAMIVRLLCAAFFSAGAASAQVADLVDRDSFRVCADPANKPLSVEDGSGFENRIAVLLAERLGVPLHYTWFPQVTGFVRNTLGAGKCDVVIGFAQGDDLVLNTNHYYTSTHVLVTRADSDLAAIDSLSDPRLKGHRIGVVVGAPATTHIARAGLMKDAEPYALMVDRRVENPAGQMLEDVRSGKTDAAVLWGPIGGPLAKGDPTLKVTPLLKDEGPPRLFYRITMGVRAGEDNWKRELNSLIRRNQSDIDAILRDAGVPILDDYGKALKPAG</sequence>
<organism evidence="2 3">
    <name type="scientific">Haematobacter massiliensis</name>
    <dbReference type="NCBI Taxonomy" id="195105"/>
    <lineage>
        <taxon>Bacteria</taxon>
        <taxon>Pseudomonadati</taxon>
        <taxon>Pseudomonadota</taxon>
        <taxon>Alphaproteobacteria</taxon>
        <taxon>Rhodobacterales</taxon>
        <taxon>Paracoccaceae</taxon>
        <taxon>Haematobacter</taxon>
    </lineage>
</organism>